<keyword evidence="5" id="KW-0694">RNA-binding</keyword>
<evidence type="ECO:0000313" key="7">
    <source>
        <dbReference type="EMBL" id="SHG38347.1"/>
    </source>
</evidence>
<dbReference type="InterPro" id="IPR002364">
    <property type="entry name" value="Quin_OxRdtase/zeta-crystal_CS"/>
</dbReference>
<keyword evidence="4" id="KW-0521">NADP</keyword>
<dbReference type="RefSeq" id="WP_073059566.1">
    <property type="nucleotide sequence ID" value="NZ_FQWT01000001.1"/>
</dbReference>
<dbReference type="SUPFAM" id="SSF51735">
    <property type="entry name" value="NAD(P)-binding Rossmann-fold domains"/>
    <property type="match status" value="1"/>
</dbReference>
<dbReference type="Gene3D" id="3.90.180.10">
    <property type="entry name" value="Medium-chain alcohol dehydrogenases, catalytic domain"/>
    <property type="match status" value="1"/>
</dbReference>
<comment type="subcellular location">
    <subcellularLocation>
        <location evidence="1">Cytoplasm</location>
    </subcellularLocation>
</comment>
<dbReference type="GO" id="GO:0003723">
    <property type="term" value="F:RNA binding"/>
    <property type="evidence" value="ECO:0007669"/>
    <property type="project" value="UniProtKB-KW"/>
</dbReference>
<dbReference type="InterPro" id="IPR011032">
    <property type="entry name" value="GroES-like_sf"/>
</dbReference>
<dbReference type="PANTHER" id="PTHR44154:SF1">
    <property type="entry name" value="QUINONE OXIDOREDUCTASE"/>
    <property type="match status" value="1"/>
</dbReference>
<reference evidence="8" key="1">
    <citation type="submission" date="2016-11" db="EMBL/GenBank/DDBJ databases">
        <authorList>
            <person name="Varghese N."/>
            <person name="Submissions S."/>
        </authorList>
    </citation>
    <scope>NUCLEOTIDE SEQUENCE [LARGE SCALE GENOMIC DNA]</scope>
    <source>
        <strain evidence="8">DSM 19055</strain>
    </source>
</reference>
<proteinExistence type="predicted"/>
<dbReference type="PANTHER" id="PTHR44154">
    <property type="entry name" value="QUINONE OXIDOREDUCTASE"/>
    <property type="match status" value="1"/>
</dbReference>
<feature type="domain" description="Enoyl reductase (ER)" evidence="6">
    <location>
        <begin position="10"/>
        <end position="313"/>
    </location>
</feature>
<dbReference type="Pfam" id="PF08240">
    <property type="entry name" value="ADH_N"/>
    <property type="match status" value="1"/>
</dbReference>
<evidence type="ECO:0000256" key="5">
    <source>
        <dbReference type="ARBA" id="ARBA00022884"/>
    </source>
</evidence>
<accession>A0A1M5JCS1</accession>
<keyword evidence="8" id="KW-1185">Reference proteome</keyword>
<sequence length="315" mass="34244">MKTIILNESGGVDKLQLTDTEKPQIKSNEVLVKVNAIGINPVDVNARAYDGVLSWIYGDVRPVILGWDIAGEVSETGDGVSDFKTGDRVFGMINFFGNGKAYSEYVAAPESHLALIPENQTFQQAAAATLAAVTAYQALVDVAKIKKNDRVLIHAASGGVGHFAVQIAKYFGAYVIGTSSLTNKDFVLSIGADEHIDYTQKDSLDKVRDIDIVLDTIQGETLLKSIDAVRPGGIIVTLPSPEIPQDVQDKAAKQNIHLEFMMVASKKETIRAIADLLENKSLIPHIHKVFSFEEMGKAHLEMETKRVVGKIVVTL</sequence>
<evidence type="ECO:0000256" key="1">
    <source>
        <dbReference type="ARBA" id="ARBA00004496"/>
    </source>
</evidence>
<keyword evidence="3" id="KW-0963">Cytoplasm</keyword>
<dbReference type="AlphaFoldDB" id="A0A1M5JCS1"/>
<protein>
    <submittedName>
        <fullName evidence="7">NADPH:quinone reductase</fullName>
    </submittedName>
</protein>
<evidence type="ECO:0000256" key="3">
    <source>
        <dbReference type="ARBA" id="ARBA00022490"/>
    </source>
</evidence>
<dbReference type="InterPro" id="IPR051603">
    <property type="entry name" value="Zinc-ADH_QOR/CCCR"/>
</dbReference>
<evidence type="ECO:0000256" key="4">
    <source>
        <dbReference type="ARBA" id="ARBA00022857"/>
    </source>
</evidence>
<dbReference type="CDD" id="cd05289">
    <property type="entry name" value="MDR_like_2"/>
    <property type="match status" value="1"/>
</dbReference>
<dbReference type="OrthoDB" id="9787435at2"/>
<dbReference type="GO" id="GO:0005737">
    <property type="term" value="C:cytoplasm"/>
    <property type="evidence" value="ECO:0007669"/>
    <property type="project" value="UniProtKB-SubCell"/>
</dbReference>
<evidence type="ECO:0000259" key="6">
    <source>
        <dbReference type="SMART" id="SM00829"/>
    </source>
</evidence>
<organism evidence="7 8">
    <name type="scientific">Chryseobacterium oranimense</name>
    <dbReference type="NCBI Taxonomy" id="421058"/>
    <lineage>
        <taxon>Bacteria</taxon>
        <taxon>Pseudomonadati</taxon>
        <taxon>Bacteroidota</taxon>
        <taxon>Flavobacteriia</taxon>
        <taxon>Flavobacteriales</taxon>
        <taxon>Weeksellaceae</taxon>
        <taxon>Chryseobacterium group</taxon>
        <taxon>Chryseobacterium</taxon>
    </lineage>
</organism>
<dbReference type="GO" id="GO:0008270">
    <property type="term" value="F:zinc ion binding"/>
    <property type="evidence" value="ECO:0007669"/>
    <property type="project" value="InterPro"/>
</dbReference>
<comment type="subunit">
    <text evidence="2">Homotetramer.</text>
</comment>
<dbReference type="SMART" id="SM00829">
    <property type="entry name" value="PKS_ER"/>
    <property type="match status" value="1"/>
</dbReference>
<dbReference type="Pfam" id="PF13602">
    <property type="entry name" value="ADH_zinc_N_2"/>
    <property type="match status" value="1"/>
</dbReference>
<dbReference type="Gene3D" id="3.40.50.720">
    <property type="entry name" value="NAD(P)-binding Rossmann-like Domain"/>
    <property type="match status" value="1"/>
</dbReference>
<evidence type="ECO:0000313" key="8">
    <source>
        <dbReference type="Proteomes" id="UP000184047"/>
    </source>
</evidence>
<dbReference type="SUPFAM" id="SSF50129">
    <property type="entry name" value="GroES-like"/>
    <property type="match status" value="1"/>
</dbReference>
<dbReference type="InterPro" id="IPR036291">
    <property type="entry name" value="NAD(P)-bd_dom_sf"/>
</dbReference>
<dbReference type="PROSITE" id="PS01162">
    <property type="entry name" value="QOR_ZETA_CRYSTAL"/>
    <property type="match status" value="1"/>
</dbReference>
<name>A0A1M5JCS1_9FLAO</name>
<evidence type="ECO:0000256" key="2">
    <source>
        <dbReference type="ARBA" id="ARBA00011881"/>
    </source>
</evidence>
<dbReference type="eggNOG" id="COG0604">
    <property type="taxonomic scope" value="Bacteria"/>
</dbReference>
<dbReference type="EMBL" id="FQWT01000001">
    <property type="protein sequence ID" value="SHG38347.1"/>
    <property type="molecule type" value="Genomic_DNA"/>
</dbReference>
<dbReference type="GO" id="GO:0016491">
    <property type="term" value="F:oxidoreductase activity"/>
    <property type="evidence" value="ECO:0007669"/>
    <property type="project" value="InterPro"/>
</dbReference>
<dbReference type="Proteomes" id="UP000184047">
    <property type="component" value="Unassembled WGS sequence"/>
</dbReference>
<dbReference type="STRING" id="421058.SAMN05421866_0246"/>
<dbReference type="InterPro" id="IPR020843">
    <property type="entry name" value="ER"/>
</dbReference>
<gene>
    <name evidence="7" type="ORF">SAMN05421866_0246</name>
</gene>
<dbReference type="InterPro" id="IPR013154">
    <property type="entry name" value="ADH-like_N"/>
</dbReference>